<organism evidence="10">
    <name type="scientific">Pelagomonas calceolata</name>
    <dbReference type="NCBI Taxonomy" id="35677"/>
    <lineage>
        <taxon>Eukaryota</taxon>
        <taxon>Sar</taxon>
        <taxon>Stramenopiles</taxon>
        <taxon>Ochrophyta</taxon>
        <taxon>Pelagophyceae</taxon>
        <taxon>Pelagomonadales</taxon>
        <taxon>Pelagomonadaceae</taxon>
        <taxon>Pelagomonas</taxon>
    </lineage>
</organism>
<dbReference type="EMBL" id="CAKKNE010000002">
    <property type="protein sequence ID" value="CAH0367497.1"/>
    <property type="molecule type" value="Genomic_DNA"/>
</dbReference>
<comment type="catalytic activity">
    <reaction evidence="1">
        <text>S-ubiquitinyl-[E2 ubiquitin-conjugating enzyme]-L-cysteine + [acceptor protein]-L-lysine = [E2 ubiquitin-conjugating enzyme]-L-cysteine + N(6)-ubiquitinyl-[acceptor protein]-L-lysine.</text>
        <dbReference type="EC" id="2.3.2.26"/>
    </reaction>
</comment>
<dbReference type="Gene3D" id="3.30.2410.10">
    <property type="entry name" value="Hect, E3 ligase catalytic domain"/>
    <property type="match status" value="1"/>
</dbReference>
<dbReference type="AlphaFoldDB" id="A0A7S3ZX48"/>
<feature type="region of interest" description="Disordered" evidence="7">
    <location>
        <begin position="214"/>
        <end position="256"/>
    </location>
</feature>
<evidence type="ECO:0000256" key="7">
    <source>
        <dbReference type="SAM" id="MobiDB-lite"/>
    </source>
</evidence>
<dbReference type="EC" id="2.3.2.26" evidence="3"/>
<feature type="compositionally biased region" description="Polar residues" evidence="7">
    <location>
        <begin position="247"/>
        <end position="256"/>
    </location>
</feature>
<name>A0A7S3ZX48_9STRA</name>
<feature type="compositionally biased region" description="Low complexity" evidence="7">
    <location>
        <begin position="172"/>
        <end position="181"/>
    </location>
</feature>
<dbReference type="GO" id="GO:0016567">
    <property type="term" value="P:protein ubiquitination"/>
    <property type="evidence" value="ECO:0007669"/>
    <property type="project" value="TreeGrafter"/>
</dbReference>
<keyword evidence="4" id="KW-0808">Transferase</keyword>
<dbReference type="EMBL" id="HBIW01014271">
    <property type="protein sequence ID" value="CAE0696839.1"/>
    <property type="molecule type" value="Transcribed_RNA"/>
</dbReference>
<evidence type="ECO:0000256" key="5">
    <source>
        <dbReference type="ARBA" id="ARBA00022786"/>
    </source>
</evidence>
<dbReference type="InterPro" id="IPR035983">
    <property type="entry name" value="Hect_E3_ubiquitin_ligase"/>
</dbReference>
<feature type="active site" description="Glycyl thioester intermediate" evidence="6">
    <location>
        <position position="664"/>
    </location>
</feature>
<dbReference type="InterPro" id="IPR000569">
    <property type="entry name" value="HECT_dom"/>
</dbReference>
<dbReference type="FunFam" id="3.30.2410.10:FF:000009">
    <property type="entry name" value="Probable E3 ubiquitin-protein ligase HECTD2"/>
    <property type="match status" value="1"/>
</dbReference>
<evidence type="ECO:0000313" key="10">
    <source>
        <dbReference type="EMBL" id="CAE0696839.1"/>
    </source>
</evidence>
<keyword evidence="5 6" id="KW-0833">Ubl conjugation pathway</keyword>
<evidence type="ECO:0000256" key="2">
    <source>
        <dbReference type="ARBA" id="ARBA00004906"/>
    </source>
</evidence>
<dbReference type="OrthoDB" id="8068875at2759"/>
<dbReference type="SUPFAM" id="SSF56204">
    <property type="entry name" value="Hect, E3 ligase catalytic domain"/>
    <property type="match status" value="1"/>
</dbReference>
<dbReference type="GO" id="GO:0005737">
    <property type="term" value="C:cytoplasm"/>
    <property type="evidence" value="ECO:0007669"/>
    <property type="project" value="TreeGrafter"/>
</dbReference>
<dbReference type="Pfam" id="PF00632">
    <property type="entry name" value="HECT"/>
    <property type="match status" value="1"/>
</dbReference>
<keyword evidence="8" id="KW-0732">Signal</keyword>
<dbReference type="Gene3D" id="3.30.2160.10">
    <property type="entry name" value="Hect, E3 ligase catalytic domain"/>
    <property type="match status" value="1"/>
</dbReference>
<protein>
    <recommendedName>
        <fullName evidence="3">HECT-type E3 ubiquitin transferase</fullName>
        <ecNumber evidence="3">2.3.2.26</ecNumber>
    </recommendedName>
</protein>
<dbReference type="PANTHER" id="PTHR11254">
    <property type="entry name" value="HECT DOMAIN UBIQUITIN-PROTEIN LIGASE"/>
    <property type="match status" value="1"/>
</dbReference>
<evidence type="ECO:0000256" key="1">
    <source>
        <dbReference type="ARBA" id="ARBA00000885"/>
    </source>
</evidence>
<evidence type="ECO:0000256" key="4">
    <source>
        <dbReference type="ARBA" id="ARBA00022679"/>
    </source>
</evidence>
<keyword evidence="12" id="KW-1185">Reference proteome</keyword>
<dbReference type="GO" id="GO:0006511">
    <property type="term" value="P:ubiquitin-dependent protein catabolic process"/>
    <property type="evidence" value="ECO:0007669"/>
    <property type="project" value="TreeGrafter"/>
</dbReference>
<dbReference type="Gene3D" id="3.90.1750.10">
    <property type="entry name" value="Hect, E3 ligase catalytic domains"/>
    <property type="match status" value="1"/>
</dbReference>
<comment type="pathway">
    <text evidence="2">Protein modification; protein ubiquitination.</text>
</comment>
<sequence>MLTGLPKLALLLTLRPAAADKAESKPGASLEPDTTLSATAAPTPFGGCCKWSSASDWCEACDDLATTSDWCSFSRANCENCGAAVWCGINDVAPHAPVPSPKPTPAPADALGFVGCCFYSTTTDTCGSCATIIDEANECYWSRGNCEACEGGTWCGAADVMPWAPTPAPAVSLVSSGSSGSSSGGGPDAAAAGAGAGAAALLIAAAAVYFAKRRKPTKPPPETHDIETPQQRRNWSQDPPFRRSEDQSGNQRSFSWGANNQGLVQWHGHDAFVYHADYDDGSALRSASEPLKVLKPSDAVCRALQSSLTHGARLDAFRTACNALRVPWTTGKVEFTVSRKHALYDAFNSLGSLSDEQWRQPFFVKFRGEAGLDAGGLSREFFQLASSQLVAPDLGLFRPASDGTYDLVEDRDAATAHDKNPAPWFTFAGQLLGKALLEGHHLSTLFHLNRLLLKYVATEPIELDDLELTDPELHQNMSQLHSMSRETVADLMLTFSVDHVAFGETTTRDLVENGRDVSVTGDNVDDFLAARLRDRVFDGRRGSLDAFLRGVYSVVPRIVIMLLSARELELVLFGAPDIDVNEWRRSTVYRGALEESSHVVKMFWAEVEGWPVAKRARLLQWCTGSTRVPVGGFDQLQGRDGAVKRFTLTSVSLDRAVYPRAHTCFNRIDLPLFTDRTALSEAFDVALRTDEYTMD</sequence>
<evidence type="ECO:0000256" key="8">
    <source>
        <dbReference type="SAM" id="SignalP"/>
    </source>
</evidence>
<proteinExistence type="predicted"/>
<dbReference type="InterPro" id="IPR050409">
    <property type="entry name" value="E3_ubiq-protein_ligase"/>
</dbReference>
<feature type="compositionally biased region" description="Polar residues" evidence="7">
    <location>
        <begin position="228"/>
        <end position="237"/>
    </location>
</feature>
<dbReference type="PROSITE" id="PS50237">
    <property type="entry name" value="HECT"/>
    <property type="match status" value="1"/>
</dbReference>
<feature type="region of interest" description="Disordered" evidence="7">
    <location>
        <begin position="172"/>
        <end position="191"/>
    </location>
</feature>
<dbReference type="GO" id="GO:0061630">
    <property type="term" value="F:ubiquitin protein ligase activity"/>
    <property type="evidence" value="ECO:0007669"/>
    <property type="project" value="UniProtKB-EC"/>
</dbReference>
<gene>
    <name evidence="10" type="ORF">PCAL00307_LOCUS12275</name>
    <name evidence="11" type="ORF">PECAL_2P05210</name>
</gene>
<evidence type="ECO:0000256" key="6">
    <source>
        <dbReference type="PROSITE-ProRule" id="PRU00104"/>
    </source>
</evidence>
<feature type="signal peptide" evidence="8">
    <location>
        <begin position="1"/>
        <end position="19"/>
    </location>
</feature>
<reference evidence="10" key="1">
    <citation type="submission" date="2021-01" db="EMBL/GenBank/DDBJ databases">
        <authorList>
            <person name="Corre E."/>
            <person name="Pelletier E."/>
            <person name="Niang G."/>
            <person name="Scheremetjew M."/>
            <person name="Finn R."/>
            <person name="Kale V."/>
            <person name="Holt S."/>
            <person name="Cochrane G."/>
            <person name="Meng A."/>
            <person name="Brown T."/>
            <person name="Cohen L."/>
        </authorList>
    </citation>
    <scope>NUCLEOTIDE SEQUENCE</scope>
    <source>
        <strain evidence="10">CCMP1756</strain>
    </source>
</reference>
<feature type="chain" id="PRO_5035593612" description="HECT-type E3 ubiquitin transferase" evidence="8">
    <location>
        <begin position="20"/>
        <end position="695"/>
    </location>
</feature>
<feature type="domain" description="HECT" evidence="9">
    <location>
        <begin position="354"/>
        <end position="695"/>
    </location>
</feature>
<dbReference type="PANTHER" id="PTHR11254:SF440">
    <property type="entry name" value="E3 UBIQUITIN-PROTEIN LIGASE NEDD-4"/>
    <property type="match status" value="1"/>
</dbReference>
<reference evidence="11" key="2">
    <citation type="submission" date="2021-11" db="EMBL/GenBank/DDBJ databases">
        <authorList>
            <consortium name="Genoscope - CEA"/>
            <person name="William W."/>
        </authorList>
    </citation>
    <scope>NUCLEOTIDE SEQUENCE</scope>
</reference>
<accession>A0A7S3ZX48</accession>
<evidence type="ECO:0000313" key="11">
    <source>
        <dbReference type="EMBL" id="CAH0367497.1"/>
    </source>
</evidence>
<evidence type="ECO:0000259" key="9">
    <source>
        <dbReference type="PROSITE" id="PS50237"/>
    </source>
</evidence>
<dbReference type="SMART" id="SM00119">
    <property type="entry name" value="HECTc"/>
    <property type="match status" value="1"/>
</dbReference>
<evidence type="ECO:0000313" key="12">
    <source>
        <dbReference type="Proteomes" id="UP000789595"/>
    </source>
</evidence>
<evidence type="ECO:0000256" key="3">
    <source>
        <dbReference type="ARBA" id="ARBA00012485"/>
    </source>
</evidence>
<dbReference type="Proteomes" id="UP000789595">
    <property type="component" value="Unassembled WGS sequence"/>
</dbReference>